<keyword evidence="1" id="KW-1133">Transmembrane helix</keyword>
<proteinExistence type="predicted"/>
<dbReference type="SMART" id="SM00703">
    <property type="entry name" value="NRF"/>
    <property type="match status" value="1"/>
</dbReference>
<feature type="transmembrane region" description="Helical" evidence="1">
    <location>
        <begin position="386"/>
        <end position="403"/>
    </location>
</feature>
<evidence type="ECO:0000313" key="4">
    <source>
        <dbReference type="Proteomes" id="UP000504635"/>
    </source>
</evidence>
<feature type="chain" id="PRO_5026964383" evidence="2">
    <location>
        <begin position="22"/>
        <end position="636"/>
    </location>
</feature>
<dbReference type="AlphaFoldDB" id="A0A6J2Y1K2"/>
<dbReference type="PANTHER" id="PTHR11161">
    <property type="entry name" value="O-ACYLTRANSFERASE"/>
    <property type="match status" value="1"/>
</dbReference>
<dbReference type="Proteomes" id="UP000504635">
    <property type="component" value="Unplaced"/>
</dbReference>
<dbReference type="RefSeq" id="XP_030756885.1">
    <property type="nucleotide sequence ID" value="XM_030901025.1"/>
</dbReference>
<dbReference type="OrthoDB" id="118951at2759"/>
<keyword evidence="2" id="KW-0732">Signal</keyword>
<organism evidence="4 5">
    <name type="scientific">Sitophilus oryzae</name>
    <name type="common">Rice weevil</name>
    <name type="synonym">Curculio oryzae</name>
    <dbReference type="NCBI Taxonomy" id="7048"/>
    <lineage>
        <taxon>Eukaryota</taxon>
        <taxon>Metazoa</taxon>
        <taxon>Ecdysozoa</taxon>
        <taxon>Arthropoda</taxon>
        <taxon>Hexapoda</taxon>
        <taxon>Insecta</taxon>
        <taxon>Pterygota</taxon>
        <taxon>Neoptera</taxon>
        <taxon>Endopterygota</taxon>
        <taxon>Coleoptera</taxon>
        <taxon>Polyphaga</taxon>
        <taxon>Cucujiformia</taxon>
        <taxon>Curculionidae</taxon>
        <taxon>Dryophthorinae</taxon>
        <taxon>Sitophilus</taxon>
    </lineage>
</organism>
<dbReference type="KEGG" id="soy:115882784"/>
<dbReference type="InParanoid" id="A0A6J2Y1K2"/>
<feature type="transmembrane region" description="Helical" evidence="1">
    <location>
        <begin position="547"/>
        <end position="568"/>
    </location>
</feature>
<keyword evidence="1" id="KW-0472">Membrane</keyword>
<feature type="transmembrane region" description="Helical" evidence="1">
    <location>
        <begin position="165"/>
        <end position="191"/>
    </location>
</feature>
<feature type="signal peptide" evidence="2">
    <location>
        <begin position="1"/>
        <end position="21"/>
    </location>
</feature>
<keyword evidence="1" id="KW-0812">Transmembrane</keyword>
<name>A0A6J2Y1K2_SITOR</name>
<feature type="transmembrane region" description="Helical" evidence="1">
    <location>
        <begin position="316"/>
        <end position="337"/>
    </location>
</feature>
<feature type="transmembrane region" description="Helical" evidence="1">
    <location>
        <begin position="580"/>
        <end position="601"/>
    </location>
</feature>
<evidence type="ECO:0000313" key="5">
    <source>
        <dbReference type="RefSeq" id="XP_030756885.1"/>
    </source>
</evidence>
<dbReference type="InterPro" id="IPR002656">
    <property type="entry name" value="Acyl_transf_3_dom"/>
</dbReference>
<protein>
    <submittedName>
        <fullName evidence="5">Nose resistant to fluoxetine protein 6-like isoform X1</fullName>
    </submittedName>
</protein>
<feature type="transmembrane region" description="Helical" evidence="1">
    <location>
        <begin position="507"/>
        <end position="526"/>
    </location>
</feature>
<evidence type="ECO:0000256" key="2">
    <source>
        <dbReference type="SAM" id="SignalP"/>
    </source>
</evidence>
<feature type="transmembrane region" description="Helical" evidence="1">
    <location>
        <begin position="410"/>
        <end position="428"/>
    </location>
</feature>
<feature type="transmembrane region" description="Helical" evidence="1">
    <location>
        <begin position="224"/>
        <end position="246"/>
    </location>
</feature>
<reference evidence="5" key="1">
    <citation type="submission" date="2025-08" db="UniProtKB">
        <authorList>
            <consortium name="RefSeq"/>
        </authorList>
    </citation>
    <scope>IDENTIFICATION</scope>
    <source>
        <tissue evidence="5">Gonads</tissue>
    </source>
</reference>
<dbReference type="PANTHER" id="PTHR11161:SF72">
    <property type="entry name" value="FI21449P1"/>
    <property type="match status" value="1"/>
</dbReference>
<evidence type="ECO:0000259" key="3">
    <source>
        <dbReference type="SMART" id="SM00703"/>
    </source>
</evidence>
<dbReference type="InterPro" id="IPR006621">
    <property type="entry name" value="Nose-resist-to-fluoxetine_N"/>
</dbReference>
<dbReference type="Pfam" id="PF20146">
    <property type="entry name" value="NRF"/>
    <property type="match status" value="1"/>
</dbReference>
<gene>
    <name evidence="5" type="primary">LOC115882784</name>
</gene>
<evidence type="ECO:0000256" key="1">
    <source>
        <dbReference type="SAM" id="Phobius"/>
    </source>
</evidence>
<accession>A0A6J2Y1K2</accession>
<feature type="domain" description="Nose resistant-to-fluoxetine protein N-terminal" evidence="3">
    <location>
        <begin position="47"/>
        <end position="160"/>
    </location>
</feature>
<dbReference type="InterPro" id="IPR052728">
    <property type="entry name" value="O2_lipid_transport_reg"/>
</dbReference>
<feature type="transmembrane region" description="Helical" evidence="1">
    <location>
        <begin position="477"/>
        <end position="495"/>
    </location>
</feature>
<dbReference type="GO" id="GO:0016747">
    <property type="term" value="F:acyltransferase activity, transferring groups other than amino-acyl groups"/>
    <property type="evidence" value="ECO:0007669"/>
    <property type="project" value="InterPro"/>
</dbReference>
<sequence length="636" mass="73045">MKISLDYVVFYLVFLVSKVNSITDIDVPSFQNVLESVKSSNNDLKVNLRCYEQLVYLADHPEDALKMADAWSKVHSGLLVASSIDLGDWDECMSIDINQENGFKLLGKHCVGGLILLINETLLAQSICIPNECTAEDLINLTSIPTFYDDKCSLNTDNTTLDKGAIISLLIFCSIGHLILLSTIYDVYLYLKNSKPYHSILVAFSLYTNGKKLFKTTKHAHQQILCFHGIKGISMMWIIAGHGAVGLTELPLFNVAMGKNWMYYGYSHYITSAHLAVDSFFFISGFLLAYSYFKGQYKKSVLGQISSVPHMILHRYLRLTPALLMLFLYVAFLSRYVGEGPVFNYNLKSLNIPCHKYWWSLFLYVQNYYNREELCMTQLWYVSADMQLYLIAPLILIPIAVIYKKSPKIAFISMLVLDALFVAAAIYVKLQFKDYDPNLDEYDTHSRLGDYFIGFTFGIFVRHNRQNFKKLPERLNFMIWCVVLVIMYLCVYLYHMSFRSTHYNDRAIGFCLTRTFWCICLCWLVFSCLNGQGGIINWILSNGFMQVLGKLTYCLYLVHGSVMVPYYLSVRGLTYLSDYNAFYLWCGHFLTSLLVGTLWSLSFESPMITLEKIIFSNKTSKPAKNEETEHHQNNIA</sequence>
<dbReference type="Pfam" id="PF01757">
    <property type="entry name" value="Acyl_transf_3"/>
    <property type="match status" value="1"/>
</dbReference>
<keyword evidence="4" id="KW-1185">Reference proteome</keyword>
<feature type="transmembrane region" description="Helical" evidence="1">
    <location>
        <begin position="266"/>
        <end position="290"/>
    </location>
</feature>
<dbReference type="GeneID" id="115882784"/>
<feature type="transmembrane region" description="Helical" evidence="1">
    <location>
        <begin position="448"/>
        <end position="465"/>
    </location>
</feature>